<dbReference type="EMBL" id="SMAF01000008">
    <property type="protein sequence ID" value="TCS98505.1"/>
    <property type="molecule type" value="Genomic_DNA"/>
</dbReference>
<dbReference type="AlphaFoldDB" id="A0A4R3LGB5"/>
<organism evidence="5 6">
    <name type="scientific">Pseudofulvimonas gallinarii</name>
    <dbReference type="NCBI Taxonomy" id="634155"/>
    <lineage>
        <taxon>Bacteria</taxon>
        <taxon>Pseudomonadati</taxon>
        <taxon>Pseudomonadota</taxon>
        <taxon>Gammaproteobacteria</taxon>
        <taxon>Lysobacterales</taxon>
        <taxon>Rhodanobacteraceae</taxon>
        <taxon>Pseudofulvimonas</taxon>
    </lineage>
</organism>
<evidence type="ECO:0000256" key="3">
    <source>
        <dbReference type="SAM" id="MobiDB-lite"/>
    </source>
</evidence>
<dbReference type="InterPro" id="IPR001867">
    <property type="entry name" value="OmpR/PhoB-type_DNA-bd"/>
</dbReference>
<name>A0A4R3LGB5_9GAMM</name>
<evidence type="ECO:0000313" key="6">
    <source>
        <dbReference type="Proteomes" id="UP000294599"/>
    </source>
</evidence>
<dbReference type="Pfam" id="PF00486">
    <property type="entry name" value="Trans_reg_C"/>
    <property type="match status" value="1"/>
</dbReference>
<protein>
    <submittedName>
        <fullName evidence="5">DNA-binding winged helix-turn-helix (WHTH) protein</fullName>
    </submittedName>
</protein>
<feature type="DNA-binding region" description="OmpR/PhoB-type" evidence="2">
    <location>
        <begin position="37"/>
        <end position="135"/>
    </location>
</feature>
<dbReference type="PANTHER" id="PTHR47691:SF3">
    <property type="entry name" value="HTH-TYPE TRANSCRIPTIONAL REGULATOR RV0890C-RELATED"/>
    <property type="match status" value="1"/>
</dbReference>
<dbReference type="Gene3D" id="1.10.10.10">
    <property type="entry name" value="Winged helix-like DNA-binding domain superfamily/Winged helix DNA-binding domain"/>
    <property type="match status" value="1"/>
</dbReference>
<comment type="caution">
    <text evidence="5">The sequence shown here is derived from an EMBL/GenBank/DDBJ whole genome shotgun (WGS) entry which is preliminary data.</text>
</comment>
<evidence type="ECO:0000259" key="4">
    <source>
        <dbReference type="PROSITE" id="PS51755"/>
    </source>
</evidence>
<dbReference type="InterPro" id="IPR019734">
    <property type="entry name" value="TPR_rpt"/>
</dbReference>
<dbReference type="GO" id="GO:0000160">
    <property type="term" value="P:phosphorelay signal transduction system"/>
    <property type="evidence" value="ECO:0007669"/>
    <property type="project" value="InterPro"/>
</dbReference>
<dbReference type="PROSITE" id="PS51755">
    <property type="entry name" value="OMPR_PHOB"/>
    <property type="match status" value="1"/>
</dbReference>
<dbReference type="PANTHER" id="PTHR47691">
    <property type="entry name" value="REGULATOR-RELATED"/>
    <property type="match status" value="1"/>
</dbReference>
<reference evidence="5 6" key="1">
    <citation type="submission" date="2019-03" db="EMBL/GenBank/DDBJ databases">
        <title>Genomic Encyclopedia of Type Strains, Phase IV (KMG-IV): sequencing the most valuable type-strain genomes for metagenomic binning, comparative biology and taxonomic classification.</title>
        <authorList>
            <person name="Goeker M."/>
        </authorList>
    </citation>
    <scope>NUCLEOTIDE SEQUENCE [LARGE SCALE GENOMIC DNA]</scope>
    <source>
        <strain evidence="5 6">DSM 21944</strain>
    </source>
</reference>
<dbReference type="Pfam" id="PF14559">
    <property type="entry name" value="TPR_19"/>
    <property type="match status" value="1"/>
</dbReference>
<dbReference type="SMART" id="SM00028">
    <property type="entry name" value="TPR"/>
    <property type="match status" value="5"/>
</dbReference>
<dbReference type="Pfam" id="PF13424">
    <property type="entry name" value="TPR_12"/>
    <property type="match status" value="1"/>
</dbReference>
<dbReference type="InterPro" id="IPR036388">
    <property type="entry name" value="WH-like_DNA-bd_sf"/>
</dbReference>
<dbReference type="SUPFAM" id="SSF46894">
    <property type="entry name" value="C-terminal effector domain of the bipartite response regulators"/>
    <property type="match status" value="1"/>
</dbReference>
<accession>A0A4R3LGB5</accession>
<proteinExistence type="predicted"/>
<evidence type="ECO:0000256" key="1">
    <source>
        <dbReference type="ARBA" id="ARBA00023125"/>
    </source>
</evidence>
<dbReference type="InterPro" id="IPR016032">
    <property type="entry name" value="Sig_transdc_resp-reg_C-effctor"/>
</dbReference>
<dbReference type="OrthoDB" id="9149639at2"/>
<dbReference type="Proteomes" id="UP000294599">
    <property type="component" value="Unassembled WGS sequence"/>
</dbReference>
<keyword evidence="6" id="KW-1185">Reference proteome</keyword>
<dbReference type="InterPro" id="IPR011990">
    <property type="entry name" value="TPR-like_helical_dom_sf"/>
</dbReference>
<feature type="region of interest" description="Disordered" evidence="3">
    <location>
        <begin position="144"/>
        <end position="169"/>
    </location>
</feature>
<keyword evidence="1 2" id="KW-0238">DNA-binding</keyword>
<feature type="region of interest" description="Disordered" evidence="3">
    <location>
        <begin position="805"/>
        <end position="834"/>
    </location>
</feature>
<dbReference type="GO" id="GO:0003677">
    <property type="term" value="F:DNA binding"/>
    <property type="evidence" value="ECO:0007669"/>
    <property type="project" value="UniProtKB-UniRule"/>
</dbReference>
<dbReference type="Gene3D" id="1.25.40.10">
    <property type="entry name" value="Tetratricopeptide repeat domain"/>
    <property type="match status" value="3"/>
</dbReference>
<evidence type="ECO:0000313" key="5">
    <source>
        <dbReference type="EMBL" id="TCS98505.1"/>
    </source>
</evidence>
<dbReference type="GO" id="GO:0006355">
    <property type="term" value="P:regulation of DNA-templated transcription"/>
    <property type="evidence" value="ECO:0007669"/>
    <property type="project" value="InterPro"/>
</dbReference>
<dbReference type="SUPFAM" id="SSF48452">
    <property type="entry name" value="TPR-like"/>
    <property type="match status" value="3"/>
</dbReference>
<dbReference type="SMART" id="SM00862">
    <property type="entry name" value="Trans_reg_C"/>
    <property type="match status" value="1"/>
</dbReference>
<feature type="domain" description="OmpR/PhoB-type" evidence="4">
    <location>
        <begin position="37"/>
        <end position="135"/>
    </location>
</feature>
<dbReference type="CDD" id="cd00383">
    <property type="entry name" value="trans_reg_C"/>
    <property type="match status" value="1"/>
</dbReference>
<sequence>MAPAGNAARTRLVIRETCSPTDMSSDTTAPERAFDEASTLAFGDCELDRRRRELRRSGQVVALEPKVFELLVFLASRPEEALSKDALQAAVWPGLVVSDSVFSQAIMKARRAVGDDGQQQSVIATVHGYGYRFVAPVRTAAPSPDAATEALSRHRSGAPASGHAGSRRMPRPAAAHALLALLALAAIWLFTRGTGAGPTAIIAVLPSAQAVEEGQEGTLRLVTRALDLPGSVNLVPAENVKRLLDANGVQPDDDARILEVLHQTMGVDYLLRTDIRRRGDHWSTHAVLIDRDLHRTELDPGPGSMVAMVTGLGRELGRTLGRTWPEVLPPSVLSVDEFANQAMARGLQALLGGDSAAAAALFQSALSQDPGLLWARYELAQAYLGMGQAERARPLLEEVRDLGVNGDPRLGAHALTSLGIMAWRAGDLQEADTLFQQAAAVYQRIGHDHGMASVLGNLGILAENRGDFDRAEELYGQALVRFRRAHDLVGESAVYTNTAVLAKQRGRTTDAWRDQMRAVGLQRRLGIGSMLVLSLTQQAELELELGMVTQAAQTLAEARQRAEAQEDTAGLAGVQLAEARRALDDLDATRAAQWAAAARDRYRELGHGPYEARAGQLQALALLELGQADAALALLQDLPADGGREQLRMQRGLLLALGEATSAAAAQEQAARLADVLAGLSDPVSAAYTGDAIARLLRQAGDDAGAIGHWREAIRALAPTDEPHRRAWMQTRLAAALIDQRDYDGAEALLAQVEKWNADFVPARLQRLRLARALGDEVMAGRLARELAELPGAVDGPLSRELAVSGVNEETDAAVPGTEAIRDRDGNHPAAPAA</sequence>
<gene>
    <name evidence="5" type="ORF">EDC25_10885</name>
</gene>
<evidence type="ECO:0000256" key="2">
    <source>
        <dbReference type="PROSITE-ProRule" id="PRU01091"/>
    </source>
</evidence>